<dbReference type="InterPro" id="IPR036597">
    <property type="entry name" value="Fido-like_dom_sf"/>
</dbReference>
<dbReference type="InterPro" id="IPR003812">
    <property type="entry name" value="Fido"/>
</dbReference>
<dbReference type="RefSeq" id="WP_074264428.1">
    <property type="nucleotide sequence ID" value="NZ_FSRM01000001.1"/>
</dbReference>
<dbReference type="PANTHER" id="PTHR39426">
    <property type="entry name" value="HOMOLOGY TO DEATH-ON-CURING PROTEIN OF PHAGE P1"/>
    <property type="match status" value="1"/>
</dbReference>
<proteinExistence type="predicted"/>
<dbReference type="GO" id="GO:0016301">
    <property type="term" value="F:kinase activity"/>
    <property type="evidence" value="ECO:0007669"/>
    <property type="project" value="InterPro"/>
</dbReference>
<dbReference type="PROSITE" id="PS51459">
    <property type="entry name" value="FIDO"/>
    <property type="match status" value="1"/>
</dbReference>
<dbReference type="AlphaFoldDB" id="A0A1N6GGI3"/>
<dbReference type="Gene3D" id="1.20.120.1870">
    <property type="entry name" value="Fic/DOC protein, Fido domain"/>
    <property type="match status" value="1"/>
</dbReference>
<evidence type="ECO:0000313" key="2">
    <source>
        <dbReference type="EMBL" id="SIO06623.1"/>
    </source>
</evidence>
<dbReference type="SUPFAM" id="SSF140931">
    <property type="entry name" value="Fic-like"/>
    <property type="match status" value="1"/>
</dbReference>
<accession>A0A1N6GGI3</accession>
<organism evidence="2 3">
    <name type="scientific">Paraburkholderia phenazinium</name>
    <dbReference type="NCBI Taxonomy" id="60549"/>
    <lineage>
        <taxon>Bacteria</taxon>
        <taxon>Pseudomonadati</taxon>
        <taxon>Pseudomonadota</taxon>
        <taxon>Betaproteobacteria</taxon>
        <taxon>Burkholderiales</taxon>
        <taxon>Burkholderiaceae</taxon>
        <taxon>Paraburkholderia</taxon>
    </lineage>
</organism>
<name>A0A1N6GGI3_9BURK</name>
<dbReference type="InterPro" id="IPR006440">
    <property type="entry name" value="Doc"/>
</dbReference>
<dbReference type="PANTHER" id="PTHR39426:SF1">
    <property type="entry name" value="HOMOLOGY TO DEATH-ON-CURING PROTEIN OF PHAGE P1"/>
    <property type="match status" value="1"/>
</dbReference>
<dbReference type="OrthoDB" id="9802752at2"/>
<protein>
    <submittedName>
        <fullName evidence="2">Death on curing protein</fullName>
    </submittedName>
</protein>
<dbReference type="Pfam" id="PF02661">
    <property type="entry name" value="Fic"/>
    <property type="match status" value="1"/>
</dbReference>
<evidence type="ECO:0000259" key="1">
    <source>
        <dbReference type="PROSITE" id="PS51459"/>
    </source>
</evidence>
<dbReference type="PIRSF" id="PIRSF018297">
    <property type="entry name" value="Doc"/>
    <property type="match status" value="1"/>
</dbReference>
<dbReference type="EMBL" id="FSRM01000001">
    <property type="protein sequence ID" value="SIO06623.1"/>
    <property type="molecule type" value="Genomic_DNA"/>
</dbReference>
<evidence type="ECO:0000313" key="3">
    <source>
        <dbReference type="Proteomes" id="UP000184693"/>
    </source>
</evidence>
<gene>
    <name evidence="2" type="ORF">SAMN05444168_2381</name>
</gene>
<reference evidence="2 3" key="1">
    <citation type="submission" date="2016-11" db="EMBL/GenBank/DDBJ databases">
        <authorList>
            <person name="Jaros S."/>
            <person name="Januszkiewicz K."/>
            <person name="Wedrychowicz H."/>
        </authorList>
    </citation>
    <scope>NUCLEOTIDE SEQUENCE [LARGE SCALE GENOMIC DNA]</scope>
    <source>
        <strain evidence="2 3">GAS86</strain>
    </source>
</reference>
<dbReference type="NCBIfam" id="TIGR01550">
    <property type="entry name" value="DOC_P1"/>
    <property type="match status" value="1"/>
</dbReference>
<dbReference type="Proteomes" id="UP000184693">
    <property type="component" value="Unassembled WGS sequence"/>
</dbReference>
<dbReference type="InterPro" id="IPR053737">
    <property type="entry name" value="Type_II_TA_Toxin"/>
</dbReference>
<sequence length="129" mass="14121">MTLDPELVGLIHDYILGNEPGIHGSNRGALEGALGRIESRRHYEGLHDIFEIAGLYAEAIARGHTFSDANKRTALVSALVYLFLEGFSVERTPALEEIMVDVAEGRLNYLDLANIFSTLAVRVPQPGSE</sequence>
<feature type="domain" description="Fido" evidence="1">
    <location>
        <begin position="3"/>
        <end position="118"/>
    </location>
</feature>